<dbReference type="Pfam" id="PF00271">
    <property type="entry name" value="Helicase_C"/>
    <property type="match status" value="1"/>
</dbReference>
<dbReference type="InterPro" id="IPR038718">
    <property type="entry name" value="SNF2-like_sf"/>
</dbReference>
<dbReference type="SUPFAM" id="SSF57850">
    <property type="entry name" value="RING/U-box"/>
    <property type="match status" value="1"/>
</dbReference>
<comment type="similarity">
    <text evidence="1">Belongs to the SNF2/RAD54 helicase family.</text>
</comment>
<dbReference type="RefSeq" id="XP_001838866.2">
    <property type="nucleotide sequence ID" value="XM_001838814.2"/>
</dbReference>
<accession>A8P533</accession>
<evidence type="ECO:0000256" key="7">
    <source>
        <dbReference type="ARBA" id="ARBA00022833"/>
    </source>
</evidence>
<dbReference type="InterPro" id="IPR049730">
    <property type="entry name" value="SNF2/RAD54-like_C"/>
</dbReference>
<evidence type="ECO:0000259" key="11">
    <source>
        <dbReference type="PROSITE" id="PS50089"/>
    </source>
</evidence>
<dbReference type="KEGG" id="cci:CC1G_09243"/>
<dbReference type="GO" id="GO:0000724">
    <property type="term" value="P:double-strand break repair via homologous recombination"/>
    <property type="evidence" value="ECO:0007669"/>
    <property type="project" value="TreeGrafter"/>
</dbReference>
<dbReference type="GO" id="GO:0016787">
    <property type="term" value="F:hydrolase activity"/>
    <property type="evidence" value="ECO:0007669"/>
    <property type="project" value="UniProtKB-KW"/>
</dbReference>
<dbReference type="GO" id="GO:0004386">
    <property type="term" value="F:helicase activity"/>
    <property type="evidence" value="ECO:0007669"/>
    <property type="project" value="UniProtKB-KW"/>
</dbReference>
<dbReference type="SUPFAM" id="SSF52540">
    <property type="entry name" value="P-loop containing nucleoside triphosphate hydrolases"/>
    <property type="match status" value="2"/>
</dbReference>
<dbReference type="InterPro" id="IPR001650">
    <property type="entry name" value="Helicase_C-like"/>
</dbReference>
<dbReference type="Pfam" id="PF00176">
    <property type="entry name" value="SNF2-rel_dom"/>
    <property type="match status" value="1"/>
</dbReference>
<dbReference type="Pfam" id="PF00097">
    <property type="entry name" value="zf-C3HC4"/>
    <property type="match status" value="1"/>
</dbReference>
<gene>
    <name evidence="13" type="ORF">CC1G_09243</name>
</gene>
<dbReference type="AlphaFoldDB" id="A8P533"/>
<dbReference type="Gene3D" id="3.40.50.10810">
    <property type="entry name" value="Tandem AAA-ATPase domain"/>
    <property type="match status" value="1"/>
</dbReference>
<dbReference type="GO" id="GO:0005524">
    <property type="term" value="F:ATP binding"/>
    <property type="evidence" value="ECO:0007669"/>
    <property type="project" value="UniProtKB-KW"/>
</dbReference>
<keyword evidence="7" id="KW-0862">Zinc</keyword>
<dbReference type="InterPro" id="IPR017907">
    <property type="entry name" value="Znf_RING_CS"/>
</dbReference>
<proteinExistence type="inferred from homology"/>
<keyword evidence="2" id="KW-0479">Metal-binding</keyword>
<dbReference type="InterPro" id="IPR000330">
    <property type="entry name" value="SNF2_N"/>
</dbReference>
<dbReference type="OrthoDB" id="423559at2759"/>
<evidence type="ECO:0000256" key="2">
    <source>
        <dbReference type="ARBA" id="ARBA00022723"/>
    </source>
</evidence>
<dbReference type="Gene3D" id="3.40.50.300">
    <property type="entry name" value="P-loop containing nucleotide triphosphate hydrolases"/>
    <property type="match status" value="1"/>
</dbReference>
<keyword evidence="14" id="KW-1185">Reference proteome</keyword>
<keyword evidence="8" id="KW-0067">ATP-binding</keyword>
<evidence type="ECO:0000313" key="13">
    <source>
        <dbReference type="EMBL" id="EAU82981.2"/>
    </source>
</evidence>
<dbReference type="SMART" id="SM00184">
    <property type="entry name" value="RING"/>
    <property type="match status" value="1"/>
</dbReference>
<dbReference type="Proteomes" id="UP000001861">
    <property type="component" value="Unassembled WGS sequence"/>
</dbReference>
<dbReference type="GO" id="GO:0005737">
    <property type="term" value="C:cytoplasm"/>
    <property type="evidence" value="ECO:0007669"/>
    <property type="project" value="TreeGrafter"/>
</dbReference>
<evidence type="ECO:0000256" key="5">
    <source>
        <dbReference type="ARBA" id="ARBA00022801"/>
    </source>
</evidence>
<dbReference type="GO" id="GO:0008094">
    <property type="term" value="F:ATP-dependent activity, acting on DNA"/>
    <property type="evidence" value="ECO:0007669"/>
    <property type="project" value="TreeGrafter"/>
</dbReference>
<evidence type="ECO:0000256" key="1">
    <source>
        <dbReference type="ARBA" id="ARBA00007025"/>
    </source>
</evidence>
<evidence type="ECO:0000256" key="8">
    <source>
        <dbReference type="ARBA" id="ARBA00022840"/>
    </source>
</evidence>
<dbReference type="EMBL" id="AACS02000011">
    <property type="protein sequence ID" value="EAU82981.2"/>
    <property type="molecule type" value="Genomic_DNA"/>
</dbReference>
<evidence type="ECO:0000256" key="10">
    <source>
        <dbReference type="SAM" id="MobiDB-lite"/>
    </source>
</evidence>
<dbReference type="PROSITE" id="PS51194">
    <property type="entry name" value="HELICASE_CTER"/>
    <property type="match status" value="1"/>
</dbReference>
<evidence type="ECO:0000259" key="12">
    <source>
        <dbReference type="PROSITE" id="PS51194"/>
    </source>
</evidence>
<keyword evidence="4 9" id="KW-0863">Zinc-finger</keyword>
<protein>
    <submittedName>
        <fullName evidence="13">Uncharacterized protein</fullName>
    </submittedName>
</protein>
<dbReference type="VEuPathDB" id="FungiDB:CC1G_09243"/>
<evidence type="ECO:0000256" key="3">
    <source>
        <dbReference type="ARBA" id="ARBA00022741"/>
    </source>
</evidence>
<dbReference type="Gene3D" id="3.30.40.10">
    <property type="entry name" value="Zinc/RING finger domain, C3HC4 (zinc finger)"/>
    <property type="match status" value="1"/>
</dbReference>
<dbReference type="PANTHER" id="PTHR45626">
    <property type="entry name" value="TRANSCRIPTION TERMINATION FACTOR 2-RELATED"/>
    <property type="match status" value="1"/>
</dbReference>
<keyword evidence="6" id="KW-0347">Helicase</keyword>
<evidence type="ECO:0000256" key="4">
    <source>
        <dbReference type="ARBA" id="ARBA00022771"/>
    </source>
</evidence>
<comment type="caution">
    <text evidence="13">The sequence shown here is derived from an EMBL/GenBank/DDBJ whole genome shotgun (WGS) entry which is preliminary data.</text>
</comment>
<dbReference type="PANTHER" id="PTHR45626:SF16">
    <property type="entry name" value="ATP-DEPENDENT HELICASE ULS1"/>
    <property type="match status" value="1"/>
</dbReference>
<dbReference type="CDD" id="cd18793">
    <property type="entry name" value="SF2_C_SNF"/>
    <property type="match status" value="1"/>
</dbReference>
<feature type="compositionally biased region" description="Basic residues" evidence="10">
    <location>
        <begin position="395"/>
        <end position="409"/>
    </location>
</feature>
<dbReference type="InterPro" id="IPR018957">
    <property type="entry name" value="Znf_C3HC4_RING-type"/>
</dbReference>
<evidence type="ECO:0000256" key="9">
    <source>
        <dbReference type="PROSITE-ProRule" id="PRU00175"/>
    </source>
</evidence>
<organism evidence="13 14">
    <name type="scientific">Coprinopsis cinerea (strain Okayama-7 / 130 / ATCC MYA-4618 / FGSC 9003)</name>
    <name type="common">Inky cap fungus</name>
    <name type="synonym">Hormographiella aspergillata</name>
    <dbReference type="NCBI Taxonomy" id="240176"/>
    <lineage>
        <taxon>Eukaryota</taxon>
        <taxon>Fungi</taxon>
        <taxon>Dikarya</taxon>
        <taxon>Basidiomycota</taxon>
        <taxon>Agaricomycotina</taxon>
        <taxon>Agaricomycetes</taxon>
        <taxon>Agaricomycetidae</taxon>
        <taxon>Agaricales</taxon>
        <taxon>Agaricineae</taxon>
        <taxon>Psathyrellaceae</taxon>
        <taxon>Coprinopsis</taxon>
    </lineage>
</organism>
<dbReference type="InParanoid" id="A8P533"/>
<feature type="domain" description="Helicase C-terminal" evidence="12">
    <location>
        <begin position="493"/>
        <end position="654"/>
    </location>
</feature>
<name>A8P533_COPC7</name>
<dbReference type="PROSITE" id="PS00518">
    <property type="entry name" value="ZF_RING_1"/>
    <property type="match status" value="1"/>
</dbReference>
<dbReference type="InterPro" id="IPR050628">
    <property type="entry name" value="SNF2_RAD54_helicase_TF"/>
</dbReference>
<dbReference type="InterPro" id="IPR001841">
    <property type="entry name" value="Znf_RING"/>
</dbReference>
<dbReference type="eggNOG" id="KOG1001">
    <property type="taxonomic scope" value="Eukaryota"/>
</dbReference>
<dbReference type="GO" id="GO:0005634">
    <property type="term" value="C:nucleus"/>
    <property type="evidence" value="ECO:0007669"/>
    <property type="project" value="TreeGrafter"/>
</dbReference>
<evidence type="ECO:0000256" key="6">
    <source>
        <dbReference type="ARBA" id="ARBA00022806"/>
    </source>
</evidence>
<feature type="domain" description="RING-type" evidence="11">
    <location>
        <begin position="294"/>
        <end position="343"/>
    </location>
</feature>
<evidence type="ECO:0000313" key="14">
    <source>
        <dbReference type="Proteomes" id="UP000001861"/>
    </source>
</evidence>
<dbReference type="InterPro" id="IPR027417">
    <property type="entry name" value="P-loop_NTPase"/>
</dbReference>
<dbReference type="HOGENOM" id="CLU_000315_2_8_1"/>
<dbReference type="SMART" id="SM00490">
    <property type="entry name" value="HELICc"/>
    <property type="match status" value="1"/>
</dbReference>
<dbReference type="InterPro" id="IPR013083">
    <property type="entry name" value="Znf_RING/FYVE/PHD"/>
</dbReference>
<reference evidence="13 14" key="1">
    <citation type="journal article" date="2010" name="Proc. Natl. Acad. Sci. U.S.A.">
        <title>Insights into evolution of multicellular fungi from the assembled chromosomes of the mushroom Coprinopsis cinerea (Coprinus cinereus).</title>
        <authorList>
            <person name="Stajich J.E."/>
            <person name="Wilke S.K."/>
            <person name="Ahren D."/>
            <person name="Au C.H."/>
            <person name="Birren B.W."/>
            <person name="Borodovsky M."/>
            <person name="Burns C."/>
            <person name="Canback B."/>
            <person name="Casselton L.A."/>
            <person name="Cheng C.K."/>
            <person name="Deng J."/>
            <person name="Dietrich F.S."/>
            <person name="Fargo D.C."/>
            <person name="Farman M.L."/>
            <person name="Gathman A.C."/>
            <person name="Goldberg J."/>
            <person name="Guigo R."/>
            <person name="Hoegger P.J."/>
            <person name="Hooker J.B."/>
            <person name="Huggins A."/>
            <person name="James T.Y."/>
            <person name="Kamada T."/>
            <person name="Kilaru S."/>
            <person name="Kodira C."/>
            <person name="Kues U."/>
            <person name="Kupfer D."/>
            <person name="Kwan H.S."/>
            <person name="Lomsadze A."/>
            <person name="Li W."/>
            <person name="Lilly W.W."/>
            <person name="Ma L.J."/>
            <person name="Mackey A.J."/>
            <person name="Manning G."/>
            <person name="Martin F."/>
            <person name="Muraguchi H."/>
            <person name="Natvig D.O."/>
            <person name="Palmerini H."/>
            <person name="Ramesh M.A."/>
            <person name="Rehmeyer C.J."/>
            <person name="Roe B.A."/>
            <person name="Shenoy N."/>
            <person name="Stanke M."/>
            <person name="Ter-Hovhannisyan V."/>
            <person name="Tunlid A."/>
            <person name="Velagapudi R."/>
            <person name="Vision T.J."/>
            <person name="Zeng Q."/>
            <person name="Zolan M.E."/>
            <person name="Pukkila P.J."/>
        </authorList>
    </citation>
    <scope>NUCLEOTIDE SEQUENCE [LARGE SCALE GENOMIC DNA]</scope>
    <source>
        <strain evidence="14">Okayama-7 / 130 / ATCC MYA-4618 / FGSC 9003</strain>
    </source>
</reference>
<dbReference type="STRING" id="240176.A8P533"/>
<keyword evidence="5" id="KW-0378">Hydrolase</keyword>
<feature type="compositionally biased region" description="Acidic residues" evidence="10">
    <location>
        <begin position="412"/>
        <end position="433"/>
    </location>
</feature>
<dbReference type="GO" id="GO:0008270">
    <property type="term" value="F:zinc ion binding"/>
    <property type="evidence" value="ECO:0007669"/>
    <property type="project" value="UniProtKB-KW"/>
</dbReference>
<feature type="compositionally biased region" description="Acidic residues" evidence="10">
    <location>
        <begin position="368"/>
        <end position="390"/>
    </location>
</feature>
<keyword evidence="3" id="KW-0547">Nucleotide-binding</keyword>
<feature type="region of interest" description="Disordered" evidence="10">
    <location>
        <begin position="353"/>
        <end position="434"/>
    </location>
</feature>
<dbReference type="PROSITE" id="PS50089">
    <property type="entry name" value="ZF_RING_2"/>
    <property type="match status" value="1"/>
</dbReference>
<dbReference type="OMA" id="CALELCK"/>
<sequence length="671" mass="77422">MAHEWPDYEAQAKKKAKAKKQKKLDDFIVEDSDEEDYHTKVKKRKNEAGLLFQIEWYRVVLDEAQGIRNRTTRSSRSANELKANLRWCLTGTPIINGLTDYYGYLRFLKVRPWYDWDAFNRHIALKEKKSPKLAVTRLQAIIVTCQIRRTKESELDGKRLIELPPKEITMTPLEFTEEERAIYTMVEARSQATFNRFLRAGTVLKNYHQVLVLLLRLRQICSHPCLIQEDVVAFVHRDEVDNSKPEVFTELTRARNMISAEFVEEMKKRFKDRAVQRMEAEKQSADAALEDEDCAICFEIMGESAVFTECKHEFCGECIHAYLDTPIIDAADNRDTHPCPKCREPITKQKIFKRAAFEPTSKELNGESSDDEDSDEDEEEDEDYMDVDEDSSGKGKGRARPARTSRRKVSYYEEDDDDDMSDFIVEDDEDEEEKDARRALKRRLGKRRANVILDSDDEMDTPEEKEVLIGRKTKEQLAKESVENMSRFLPSTKMKYMMELIEKSFKSRPDEKILVVSQWTACLTLVSDYLAEKGIAHVKYQGDMDRNKRDQAVRVFMSKDKARVMLMSLKCGGVGLNLTRANNVISLDLAWSRAVESQAWDRVHRLGQTRNVNVQRLVIANTVEDRILALQERKQSLADGSLGEGTGKKMGRLTVGELANLFGLDIDGNRI</sequence>
<dbReference type="GeneID" id="6015461"/>